<proteinExistence type="predicted"/>
<keyword evidence="2" id="KW-1185">Reference proteome</keyword>
<protein>
    <recommendedName>
        <fullName evidence="3">OsmC family peroxiredoxin</fullName>
    </recommendedName>
</protein>
<dbReference type="InterPro" id="IPR003718">
    <property type="entry name" value="OsmC/Ohr_fam"/>
</dbReference>
<name>A0A6B0VGA6_9EURY</name>
<dbReference type="Proteomes" id="UP000434101">
    <property type="component" value="Unassembled WGS sequence"/>
</dbReference>
<dbReference type="AlphaFoldDB" id="A0A6B0VGA6"/>
<organism evidence="1 2">
    <name type="scientific">Natronorubrum halalkaliphilum</name>
    <dbReference type="NCBI Taxonomy" id="2691917"/>
    <lineage>
        <taxon>Archaea</taxon>
        <taxon>Methanobacteriati</taxon>
        <taxon>Methanobacteriota</taxon>
        <taxon>Stenosarchaea group</taxon>
        <taxon>Halobacteria</taxon>
        <taxon>Halobacteriales</taxon>
        <taxon>Natrialbaceae</taxon>
        <taxon>Natronorubrum</taxon>
    </lineage>
</organism>
<accession>A0A6B0VGA6</accession>
<dbReference type="Gene3D" id="3.30.300.20">
    <property type="match status" value="1"/>
</dbReference>
<dbReference type="Pfam" id="PF02566">
    <property type="entry name" value="OsmC"/>
    <property type="match status" value="1"/>
</dbReference>
<reference evidence="1 2" key="1">
    <citation type="submission" date="2020-01" db="EMBL/GenBank/DDBJ databases">
        <title>Natronorubrum sp. JWXQ-INN 674 isolated from Inner Mongolia Autonomous Region of China.</title>
        <authorList>
            <person name="Xue Q."/>
        </authorList>
    </citation>
    <scope>NUCLEOTIDE SEQUENCE [LARGE SCALE GENOMIC DNA]</scope>
    <source>
        <strain evidence="1 2">JWXQ-INN-674</strain>
    </source>
</reference>
<evidence type="ECO:0000313" key="2">
    <source>
        <dbReference type="Proteomes" id="UP000434101"/>
    </source>
</evidence>
<sequence length="163" mass="18098">MASQEDMEKWRHEGFDAVLTASDGESPRGIFRGTHELYFDEPEYVDIGEDEHPCPHDYLLATVGGCQLETLKQCLEKGRVDEYDIEIQVESKKGKVEVADDMPGTADIRITDIHTDITVEVPPGHEPRASRCLDIFEAHCPISQSVDAGVTLHTSDTLAVEDS</sequence>
<dbReference type="RefSeq" id="WP_160061547.1">
    <property type="nucleotide sequence ID" value="NZ_WUYX01000003.1"/>
</dbReference>
<gene>
    <name evidence="1" type="ORF">GS429_00235</name>
</gene>
<dbReference type="SUPFAM" id="SSF82784">
    <property type="entry name" value="OsmC-like"/>
    <property type="match status" value="1"/>
</dbReference>
<dbReference type="OrthoDB" id="386134at2157"/>
<evidence type="ECO:0000313" key="1">
    <source>
        <dbReference type="EMBL" id="MXV60520.1"/>
    </source>
</evidence>
<evidence type="ECO:0008006" key="3">
    <source>
        <dbReference type="Google" id="ProtNLM"/>
    </source>
</evidence>
<dbReference type="InterPro" id="IPR015946">
    <property type="entry name" value="KH_dom-like_a/b"/>
</dbReference>
<dbReference type="InterPro" id="IPR036102">
    <property type="entry name" value="OsmC/Ohrsf"/>
</dbReference>
<comment type="caution">
    <text evidence="1">The sequence shown here is derived from an EMBL/GenBank/DDBJ whole genome shotgun (WGS) entry which is preliminary data.</text>
</comment>
<dbReference type="EMBL" id="WUYX01000003">
    <property type="protein sequence ID" value="MXV60520.1"/>
    <property type="molecule type" value="Genomic_DNA"/>
</dbReference>